<dbReference type="EMBL" id="LXEN01000135">
    <property type="protein sequence ID" value="OAT23791.1"/>
    <property type="molecule type" value="Genomic_DNA"/>
</dbReference>
<dbReference type="OrthoDB" id="8829067at2"/>
<keyword evidence="2" id="KW-0472">Membrane</keyword>
<comment type="caution">
    <text evidence="2">The sequence shown here is derived from an EMBL/GenBank/DDBJ whole genome shotgun (WGS) entry which is preliminary data.</text>
</comment>
<reference evidence="2 3" key="1">
    <citation type="submission" date="2016-04" db="EMBL/GenBank/DDBJ databases">
        <title>ATOL: Assembling a taxonomically balanced genome-scale reconstruction of the evolutionary history of the Enterobacteriaceae.</title>
        <authorList>
            <person name="Plunkett G.III."/>
            <person name="Neeno-Eckwall E.C."/>
            <person name="Glasner J.D."/>
            <person name="Perna N.T."/>
        </authorList>
    </citation>
    <scope>NUCLEOTIDE SEQUENCE [LARGE SCALE GENOMIC DNA]</scope>
    <source>
        <strain evidence="2 3">ATCC 19692</strain>
    </source>
</reference>
<feature type="domain" description="T6SS Tle3 phospholipase effector alpha/beta" evidence="1">
    <location>
        <begin position="43"/>
        <end position="452"/>
    </location>
</feature>
<protein>
    <submittedName>
        <fullName evidence="2">Putative transmembrane protein</fullName>
    </submittedName>
</protein>
<dbReference type="Gene3D" id="3.40.50.1820">
    <property type="entry name" value="alpha/beta hydrolase"/>
    <property type="match status" value="1"/>
</dbReference>
<dbReference type="Proteomes" id="UP000094023">
    <property type="component" value="Unassembled WGS sequence"/>
</dbReference>
<gene>
    <name evidence="2" type="ORF">M983_2715</name>
</gene>
<organism evidence="2 3">
    <name type="scientific">Proteus myxofaciens ATCC 19692</name>
    <dbReference type="NCBI Taxonomy" id="1354337"/>
    <lineage>
        <taxon>Bacteria</taxon>
        <taxon>Pseudomonadati</taxon>
        <taxon>Pseudomonadota</taxon>
        <taxon>Gammaproteobacteria</taxon>
        <taxon>Enterobacterales</taxon>
        <taxon>Morganellaceae</taxon>
        <taxon>Proteus</taxon>
    </lineage>
</organism>
<evidence type="ECO:0000313" key="3">
    <source>
        <dbReference type="Proteomes" id="UP000094023"/>
    </source>
</evidence>
<dbReference type="Pfam" id="PF24322">
    <property type="entry name" value="Tle3"/>
    <property type="match status" value="1"/>
</dbReference>
<evidence type="ECO:0000313" key="2">
    <source>
        <dbReference type="EMBL" id="OAT23791.1"/>
    </source>
</evidence>
<dbReference type="InterPro" id="IPR056221">
    <property type="entry name" value="Tle3_ab_dom"/>
</dbReference>
<dbReference type="AlphaFoldDB" id="A0A198FHV7"/>
<evidence type="ECO:0000259" key="1">
    <source>
        <dbReference type="Pfam" id="PF24322"/>
    </source>
</evidence>
<proteinExistence type="predicted"/>
<keyword evidence="3" id="KW-1185">Reference proteome</keyword>
<dbReference type="STRING" id="1354337.M983_2715"/>
<dbReference type="InterPro" id="IPR029058">
    <property type="entry name" value="AB_hydrolase_fold"/>
</dbReference>
<name>A0A198FHV7_9GAMM</name>
<dbReference type="PATRIC" id="fig|1354337.4.peg.2782"/>
<sequence>MSHHNLKTTRWLKPKDCLDGSQEWTSTTHAANIGGEIHVKPHLPGIIIFVHGVNSEGEWYEDAERDICDGLNERLNLTNTPYKLEENIYSKPEFKLDESNYDNSHYIYEQPIRTLTELGNSPVIRFYWGYRATEDDLGEYVIPLKNKQGESYHRLVEEMINPEYSSPNKNSWNAEDKHKYSIVQQYESLSYKKRRLFIYEKLKDKGPFFWGGGPFQNGCNNLISLWSNSGFNNWPMLWGSVPIPSPFPFPINVQALNPESDRLLTKAPPRKYYAHAVNRLAKLIKKIRDYNKYDTVTVISHSQGTMIALAAAALEAPDALFVLNSPYSIEDKALNSFNYPYDENISKEVREATLSEIINKIAENKNKLKEHPSGVVGLVVGCSEDKKSWTPDIRLLKGRKRGNWLNNNIVTPTEENSIKERDNHGNTYIYCNPHDRVMGSSPLQSIGWSGIPNITKNNQTTPHPLFEKNNVPYVRMLARNTPCGDKPNPKTVFSDKNSYYSDGRIFWDSNTTTLHGIAWPPPPANMFININAPEVPYPIKKEELVNFDEDFATKEVKTDDKNKQTEKTKDVIQQIIEDNEENNTENKAKKIPLGDGYGHIIYDSEVDIYRPVDSDYYFYKDFYSYGNLKWVPLTKEEINKRKRDPLLDPKQKNESMKYETIKDMKERIRSYIRRPTDHSTLPSHTPFLKRVLTYDLPIGYCEIGRSPEKMDELRKYADWLSGEDCYMETGKLDIPECPAIIKNPPIKK</sequence>
<dbReference type="RefSeq" id="WP_066752061.1">
    <property type="nucleotide sequence ID" value="NZ_LXEN01000135.1"/>
</dbReference>
<dbReference type="SUPFAM" id="SSF53474">
    <property type="entry name" value="alpha/beta-Hydrolases"/>
    <property type="match status" value="1"/>
</dbReference>
<accession>A0A198FHV7</accession>
<keyword evidence="2" id="KW-0812">Transmembrane</keyword>